<dbReference type="Pfam" id="PF07045">
    <property type="entry name" value="DUF1330"/>
    <property type="match status" value="1"/>
</dbReference>
<reference evidence="2 3" key="1">
    <citation type="submission" date="2024-08" db="EMBL/GenBank/DDBJ databases">
        <authorList>
            <person name="Ishaq N."/>
        </authorList>
    </citation>
    <scope>NUCLEOTIDE SEQUENCE [LARGE SCALE GENOMIC DNA]</scope>
    <source>
        <strain evidence="2 3">JCM 30400</strain>
    </source>
</reference>
<accession>A0ABV4NR53</accession>
<feature type="domain" description="DUF1330" evidence="1">
    <location>
        <begin position="3"/>
        <end position="75"/>
    </location>
</feature>
<keyword evidence="3" id="KW-1185">Reference proteome</keyword>
<gene>
    <name evidence="2" type="ORF">ACCI51_15775</name>
</gene>
<dbReference type="Proteomes" id="UP001569414">
    <property type="component" value="Unassembled WGS sequence"/>
</dbReference>
<dbReference type="EMBL" id="JBGMEL010000017">
    <property type="protein sequence ID" value="MFA0792008.1"/>
    <property type="molecule type" value="Genomic_DNA"/>
</dbReference>
<comment type="caution">
    <text evidence="2">The sequence shown here is derived from an EMBL/GenBank/DDBJ whole genome shotgun (WGS) entry which is preliminary data.</text>
</comment>
<name>A0ABV4NR53_9GAMM</name>
<dbReference type="Gene3D" id="3.30.70.100">
    <property type="match status" value="1"/>
</dbReference>
<dbReference type="RefSeq" id="WP_371844429.1">
    <property type="nucleotide sequence ID" value="NZ_JBGMEL010000017.1"/>
</dbReference>
<evidence type="ECO:0000259" key="1">
    <source>
        <dbReference type="Pfam" id="PF07045"/>
    </source>
</evidence>
<dbReference type="InterPro" id="IPR011008">
    <property type="entry name" value="Dimeric_a/b-barrel"/>
</dbReference>
<sequence length="83" mass="9519">MIYLFMHAKLKDFDKWKTILTDFMPTLEEMGATDTSIYRDVDNTSDITVIHKFPSKEKAEAFVNSPALHKSRKKAEVVGTPEI</sequence>
<evidence type="ECO:0000313" key="3">
    <source>
        <dbReference type="Proteomes" id="UP001569414"/>
    </source>
</evidence>
<proteinExistence type="predicted"/>
<dbReference type="InterPro" id="IPR010753">
    <property type="entry name" value="DUF1330"/>
</dbReference>
<dbReference type="SUPFAM" id="SSF54909">
    <property type="entry name" value="Dimeric alpha+beta barrel"/>
    <property type="match status" value="1"/>
</dbReference>
<protein>
    <submittedName>
        <fullName evidence="2">DUF1330 domain-containing protein</fullName>
    </submittedName>
</protein>
<evidence type="ECO:0000313" key="2">
    <source>
        <dbReference type="EMBL" id="MFA0792008.1"/>
    </source>
</evidence>
<organism evidence="2 3">
    <name type="scientific">Microbulbifer echini</name>
    <dbReference type="NCBI Taxonomy" id="1529067"/>
    <lineage>
        <taxon>Bacteria</taxon>
        <taxon>Pseudomonadati</taxon>
        <taxon>Pseudomonadota</taxon>
        <taxon>Gammaproteobacteria</taxon>
        <taxon>Cellvibrionales</taxon>
        <taxon>Microbulbiferaceae</taxon>
        <taxon>Microbulbifer</taxon>
    </lineage>
</organism>